<dbReference type="AlphaFoldDB" id="A0A1H8CZ76"/>
<proteinExistence type="predicted"/>
<name>A0A1H8CZ76_9PROT</name>
<evidence type="ECO:0000313" key="2">
    <source>
        <dbReference type="Proteomes" id="UP000183898"/>
    </source>
</evidence>
<organism evidence="1 2">
    <name type="scientific">Nitrosospira multiformis</name>
    <dbReference type="NCBI Taxonomy" id="1231"/>
    <lineage>
        <taxon>Bacteria</taxon>
        <taxon>Pseudomonadati</taxon>
        <taxon>Pseudomonadota</taxon>
        <taxon>Betaproteobacteria</taxon>
        <taxon>Nitrosomonadales</taxon>
        <taxon>Nitrosomonadaceae</taxon>
        <taxon>Nitrosospira</taxon>
    </lineage>
</organism>
<protein>
    <submittedName>
        <fullName evidence="1">Uncharacterized protein</fullName>
    </submittedName>
</protein>
<accession>A0A1H8CZ76</accession>
<sequence>MTKSRKPPTRFGLETCQDMHEKLKWEAQRLENGWSVYDTFNFVVTAHHLYIDWIEKCGSPEVKAKKLLLPEPAKMVLQSIVDLANGNKHWELTHDKSLERQVITEVYERTINDWYAYFIAGPRVYIVFGDYKLSMMELIHQVLGYFKWIFEGGDIALPLELQRQLELCRIPKT</sequence>
<dbReference type="EMBL" id="FOCT01000002">
    <property type="protein sequence ID" value="SEM99658.1"/>
    <property type="molecule type" value="Genomic_DNA"/>
</dbReference>
<gene>
    <name evidence="1" type="ORF">SAMN05216404_10286</name>
</gene>
<reference evidence="1 2" key="1">
    <citation type="submission" date="2016-10" db="EMBL/GenBank/DDBJ databases">
        <authorList>
            <person name="de Groot N.N."/>
        </authorList>
    </citation>
    <scope>NUCLEOTIDE SEQUENCE [LARGE SCALE GENOMIC DNA]</scope>
    <source>
        <strain evidence="1 2">Nl18</strain>
    </source>
</reference>
<dbReference type="Proteomes" id="UP000183898">
    <property type="component" value="Unassembled WGS sequence"/>
</dbReference>
<evidence type="ECO:0000313" key="1">
    <source>
        <dbReference type="EMBL" id="SEM99658.1"/>
    </source>
</evidence>